<keyword evidence="2" id="KW-1133">Transmembrane helix</keyword>
<feature type="transmembrane region" description="Helical" evidence="2">
    <location>
        <begin position="125"/>
        <end position="143"/>
    </location>
</feature>
<evidence type="ECO:0008006" key="5">
    <source>
        <dbReference type="Google" id="ProtNLM"/>
    </source>
</evidence>
<keyword evidence="2" id="KW-0472">Membrane</keyword>
<organism evidence="3 4">
    <name type="scientific">Allonocardiopsis opalescens</name>
    <dbReference type="NCBI Taxonomy" id="1144618"/>
    <lineage>
        <taxon>Bacteria</taxon>
        <taxon>Bacillati</taxon>
        <taxon>Actinomycetota</taxon>
        <taxon>Actinomycetes</taxon>
        <taxon>Streptosporangiales</taxon>
        <taxon>Allonocardiopsis</taxon>
    </lineage>
</organism>
<keyword evidence="4" id="KW-1185">Reference proteome</keyword>
<dbReference type="AlphaFoldDB" id="A0A2T0PZV6"/>
<feature type="compositionally biased region" description="Basic and acidic residues" evidence="1">
    <location>
        <begin position="29"/>
        <end position="42"/>
    </location>
</feature>
<dbReference type="Pfam" id="PF11241">
    <property type="entry name" value="DUF3043"/>
    <property type="match status" value="1"/>
</dbReference>
<feature type="region of interest" description="Disordered" evidence="1">
    <location>
        <begin position="1"/>
        <end position="75"/>
    </location>
</feature>
<evidence type="ECO:0000313" key="3">
    <source>
        <dbReference type="EMBL" id="PRX97064.1"/>
    </source>
</evidence>
<feature type="compositionally biased region" description="Basic and acidic residues" evidence="1">
    <location>
        <begin position="52"/>
        <end position="75"/>
    </location>
</feature>
<accession>A0A2T0PZV6</accession>
<evidence type="ECO:0000313" key="4">
    <source>
        <dbReference type="Proteomes" id="UP000237846"/>
    </source>
</evidence>
<dbReference type="EMBL" id="PVZC01000006">
    <property type="protein sequence ID" value="PRX97064.1"/>
    <property type="molecule type" value="Genomic_DNA"/>
</dbReference>
<gene>
    <name evidence="3" type="ORF">CLV72_106100</name>
</gene>
<keyword evidence="2" id="KW-0812">Transmembrane</keyword>
<protein>
    <recommendedName>
        <fullName evidence="5">DUF3043 family protein</fullName>
    </recommendedName>
</protein>
<sequence length="193" mass="22473">MFRRRTPAESAPAADRDESPSAPRGVTPPKDKPTPKRRDSARERRHYAAPRTRKEAYRRMRDDDRRKRLSSTRDDMLERDRGPVRAFARDYVDSRRSFGEYFLFLSLAIVVLLMIPGASETVTTFVWPVMMVAVVFEAMLVSGRVKREAAARFPNESLRGLSWYVAMRNLQYRRLRLPKPRVKPGDALPDDYR</sequence>
<feature type="transmembrane region" description="Helical" evidence="2">
    <location>
        <begin position="101"/>
        <end position="119"/>
    </location>
</feature>
<evidence type="ECO:0000256" key="1">
    <source>
        <dbReference type="SAM" id="MobiDB-lite"/>
    </source>
</evidence>
<proteinExistence type="predicted"/>
<dbReference type="Proteomes" id="UP000237846">
    <property type="component" value="Unassembled WGS sequence"/>
</dbReference>
<dbReference type="RefSeq" id="WP_106248750.1">
    <property type="nucleotide sequence ID" value="NZ_PVZC01000006.1"/>
</dbReference>
<reference evidence="3 4" key="1">
    <citation type="submission" date="2018-03" db="EMBL/GenBank/DDBJ databases">
        <title>Genomic Encyclopedia of Archaeal and Bacterial Type Strains, Phase II (KMG-II): from individual species to whole genera.</title>
        <authorList>
            <person name="Goeker M."/>
        </authorList>
    </citation>
    <scope>NUCLEOTIDE SEQUENCE [LARGE SCALE GENOMIC DNA]</scope>
    <source>
        <strain evidence="3 4">DSM 45601</strain>
    </source>
</reference>
<name>A0A2T0PZV6_9ACTN</name>
<evidence type="ECO:0000256" key="2">
    <source>
        <dbReference type="SAM" id="Phobius"/>
    </source>
</evidence>
<comment type="caution">
    <text evidence="3">The sequence shown here is derived from an EMBL/GenBank/DDBJ whole genome shotgun (WGS) entry which is preliminary data.</text>
</comment>
<dbReference type="InterPro" id="IPR021403">
    <property type="entry name" value="DUF3043"/>
</dbReference>
<dbReference type="OrthoDB" id="5194448at2"/>